<dbReference type="PRINTS" id="PR00205">
    <property type="entry name" value="CADHERIN"/>
</dbReference>
<evidence type="ECO:0000313" key="8">
    <source>
        <dbReference type="Proteomes" id="UP000006813"/>
    </source>
</evidence>
<reference evidence="7 8" key="1">
    <citation type="journal article" date="2011" name="Nature">
        <title>Genome sequencing reveals insights into physiology and longevity of the naked mole rat.</title>
        <authorList>
            <person name="Kim E.B."/>
            <person name="Fang X."/>
            <person name="Fushan A.A."/>
            <person name="Huang Z."/>
            <person name="Lobanov A.V."/>
            <person name="Han L."/>
            <person name="Marino S.M."/>
            <person name="Sun X."/>
            <person name="Turanov A.A."/>
            <person name="Yang P."/>
            <person name="Yim S.H."/>
            <person name="Zhao X."/>
            <person name="Kasaikina M.V."/>
            <person name="Stoletzki N."/>
            <person name="Peng C."/>
            <person name="Polak P."/>
            <person name="Xiong Z."/>
            <person name="Kiezun A."/>
            <person name="Zhu Y."/>
            <person name="Chen Y."/>
            <person name="Kryukov G.V."/>
            <person name="Zhang Q."/>
            <person name="Peshkin L."/>
            <person name="Yang L."/>
            <person name="Bronson R.T."/>
            <person name="Buffenstein R."/>
            <person name="Wang B."/>
            <person name="Han C."/>
            <person name="Li Q."/>
            <person name="Chen L."/>
            <person name="Zhao W."/>
            <person name="Sunyaev S.R."/>
            <person name="Park T.J."/>
            <person name="Zhang G."/>
            <person name="Wang J."/>
            <person name="Gladyshev V.N."/>
        </authorList>
    </citation>
    <scope>NUCLEOTIDE SEQUENCE [LARGE SCALE GENOMIC DNA]</scope>
</reference>
<feature type="domain" description="Cadherin" evidence="6">
    <location>
        <begin position="40"/>
        <end position="79"/>
    </location>
</feature>
<organism evidence="7 8">
    <name type="scientific">Heterocephalus glaber</name>
    <name type="common">Naked mole rat</name>
    <dbReference type="NCBI Taxonomy" id="10181"/>
    <lineage>
        <taxon>Eukaryota</taxon>
        <taxon>Metazoa</taxon>
        <taxon>Chordata</taxon>
        <taxon>Craniata</taxon>
        <taxon>Vertebrata</taxon>
        <taxon>Euteleostomi</taxon>
        <taxon>Mammalia</taxon>
        <taxon>Eutheria</taxon>
        <taxon>Euarchontoglires</taxon>
        <taxon>Glires</taxon>
        <taxon>Rodentia</taxon>
        <taxon>Hystricomorpha</taxon>
        <taxon>Bathyergidae</taxon>
        <taxon>Heterocephalus</taxon>
    </lineage>
</organism>
<dbReference type="CDD" id="cd11304">
    <property type="entry name" value="Cadherin_repeat"/>
    <property type="match status" value="2"/>
</dbReference>
<dbReference type="GO" id="GO:0007156">
    <property type="term" value="P:homophilic cell adhesion via plasma membrane adhesion molecules"/>
    <property type="evidence" value="ECO:0007669"/>
    <property type="project" value="InterPro"/>
</dbReference>
<dbReference type="GO" id="GO:0016020">
    <property type="term" value="C:membrane"/>
    <property type="evidence" value="ECO:0007669"/>
    <property type="project" value="UniProtKB-SubCell"/>
</dbReference>
<dbReference type="PANTHER" id="PTHR24026:SF37">
    <property type="entry name" value="PROTOCADHERIN FAT 2"/>
    <property type="match status" value="1"/>
</dbReference>
<dbReference type="Proteomes" id="UP000006813">
    <property type="component" value="Unassembled WGS sequence"/>
</dbReference>
<dbReference type="SMART" id="SM00112">
    <property type="entry name" value="CA"/>
    <property type="match status" value="2"/>
</dbReference>
<dbReference type="GO" id="GO:0005912">
    <property type="term" value="C:adherens junction"/>
    <property type="evidence" value="ECO:0007669"/>
    <property type="project" value="TreeGrafter"/>
</dbReference>
<keyword evidence="4" id="KW-0472">Membrane</keyword>
<keyword evidence="5" id="KW-0106">Calcium</keyword>
<evidence type="ECO:0000313" key="7">
    <source>
        <dbReference type="EMBL" id="EHB15592.1"/>
    </source>
</evidence>
<feature type="domain" description="Cadherin" evidence="6">
    <location>
        <begin position="198"/>
        <end position="294"/>
    </location>
</feature>
<evidence type="ECO:0000256" key="1">
    <source>
        <dbReference type="ARBA" id="ARBA00004370"/>
    </source>
</evidence>
<evidence type="ECO:0000256" key="2">
    <source>
        <dbReference type="ARBA" id="ARBA00022692"/>
    </source>
</evidence>
<dbReference type="GO" id="GO:0005509">
    <property type="term" value="F:calcium ion binding"/>
    <property type="evidence" value="ECO:0007669"/>
    <property type="project" value="UniProtKB-UniRule"/>
</dbReference>
<evidence type="ECO:0000256" key="4">
    <source>
        <dbReference type="ARBA" id="ARBA00023136"/>
    </source>
</evidence>
<evidence type="ECO:0000256" key="5">
    <source>
        <dbReference type="PROSITE-ProRule" id="PRU00043"/>
    </source>
</evidence>
<dbReference type="EMBL" id="JH172951">
    <property type="protein sequence ID" value="EHB15592.1"/>
    <property type="molecule type" value="Genomic_DNA"/>
</dbReference>
<evidence type="ECO:0000259" key="6">
    <source>
        <dbReference type="PROSITE" id="PS50268"/>
    </source>
</evidence>
<dbReference type="InterPro" id="IPR002126">
    <property type="entry name" value="Cadherin-like_dom"/>
</dbReference>
<dbReference type="Gene3D" id="2.60.40.60">
    <property type="entry name" value="Cadherins"/>
    <property type="match status" value="2"/>
</dbReference>
<protein>
    <submittedName>
        <fullName evidence="7">Cadherin-like protein 28</fullName>
    </submittedName>
</protein>
<dbReference type="InterPro" id="IPR015919">
    <property type="entry name" value="Cadherin-like_sf"/>
</dbReference>
<proteinExistence type="predicted"/>
<gene>
    <name evidence="7" type="ORF">GW7_07770</name>
</gene>
<dbReference type="PANTHER" id="PTHR24026">
    <property type="entry name" value="FAT ATYPICAL CADHERIN-RELATED"/>
    <property type="match status" value="1"/>
</dbReference>
<dbReference type="SUPFAM" id="SSF49313">
    <property type="entry name" value="Cadherin-like"/>
    <property type="match status" value="2"/>
</dbReference>
<dbReference type="AlphaFoldDB" id="G5C231"/>
<name>G5C231_HETGA</name>
<evidence type="ECO:0000256" key="3">
    <source>
        <dbReference type="ARBA" id="ARBA00022989"/>
    </source>
</evidence>
<keyword evidence="3" id="KW-1133">Transmembrane helix</keyword>
<dbReference type="PROSITE" id="PS50268">
    <property type="entry name" value="CADHERIN_2"/>
    <property type="match status" value="2"/>
</dbReference>
<accession>G5C231</accession>
<dbReference type="InParanoid" id="G5C231"/>
<comment type="subcellular location">
    <subcellularLocation>
        <location evidence="1">Membrane</location>
    </subcellularLocation>
</comment>
<sequence>MPTISTTSPGDYNSGSDLSILKEFFILRAQLLFTTGVPKLDFEMVALYSLLIYARDNQGATASQTISIQIADVNEPPTFTGSLAQGDQGACGCPVSSRLVDVPASTVATVPAGPGALYSRNMGPVANERGTVVTATRLDAERAGFARAQSFSIKACDRDQRCAAVPVTAYIHGLNDNSPFCDQYVIRYTGREMIVEDTVVAKLSCRDLDDPPDTIHYVPSLGPVGSGQIFEQAPNAENVIRVTKELDYEDPEVVAVGHTYEMTISVFDDLHPSHTVTVTVIVELAPANDFSPVFKAAHYSFSVPETSGAVLKSSHTGFQEHGVELTDYESNGTGLTSVLLLVKTSAKSHN</sequence>
<keyword evidence="2" id="KW-0812">Transmembrane</keyword>